<evidence type="ECO:0000256" key="6">
    <source>
        <dbReference type="ARBA" id="ARBA00023136"/>
    </source>
</evidence>
<dbReference type="GO" id="GO:0005886">
    <property type="term" value="C:plasma membrane"/>
    <property type="evidence" value="ECO:0007669"/>
    <property type="project" value="UniProtKB-SubCell"/>
</dbReference>
<keyword evidence="2" id="KW-0813">Transport</keyword>
<evidence type="ECO:0000256" key="5">
    <source>
        <dbReference type="ARBA" id="ARBA00022989"/>
    </source>
</evidence>
<dbReference type="InterPro" id="IPR050366">
    <property type="entry name" value="BP-dependent_transpt_permease"/>
</dbReference>
<dbReference type="SUPFAM" id="SSF161098">
    <property type="entry name" value="MetI-like"/>
    <property type="match status" value="1"/>
</dbReference>
<dbReference type="PANTHER" id="PTHR43386:SF1">
    <property type="entry name" value="D,D-DIPEPTIDE TRANSPORT SYSTEM PERMEASE PROTEIN DDPC-RELATED"/>
    <property type="match status" value="1"/>
</dbReference>
<organism evidence="10">
    <name type="scientific">freshwater metagenome</name>
    <dbReference type="NCBI Taxonomy" id="449393"/>
    <lineage>
        <taxon>unclassified sequences</taxon>
        <taxon>metagenomes</taxon>
        <taxon>ecological metagenomes</taxon>
    </lineage>
</organism>
<dbReference type="CDD" id="cd06261">
    <property type="entry name" value="TM_PBP2"/>
    <property type="match status" value="1"/>
</dbReference>
<feature type="domain" description="ABC transmembrane type-1" evidence="8">
    <location>
        <begin position="79"/>
        <end position="269"/>
    </location>
</feature>
<dbReference type="EMBL" id="CAEZWY010000069">
    <property type="protein sequence ID" value="CAB4673376.1"/>
    <property type="molecule type" value="Genomic_DNA"/>
</dbReference>
<proteinExistence type="predicted"/>
<evidence type="ECO:0000256" key="2">
    <source>
        <dbReference type="ARBA" id="ARBA00022448"/>
    </source>
</evidence>
<feature type="transmembrane region" description="Helical" evidence="7">
    <location>
        <begin position="12"/>
        <end position="37"/>
    </location>
</feature>
<evidence type="ECO:0000259" key="8">
    <source>
        <dbReference type="PROSITE" id="PS50928"/>
    </source>
</evidence>
<dbReference type="Pfam" id="PF00528">
    <property type="entry name" value="BPD_transp_1"/>
    <property type="match status" value="1"/>
</dbReference>
<feature type="transmembrane region" description="Helical" evidence="7">
    <location>
        <begin position="111"/>
        <end position="132"/>
    </location>
</feature>
<evidence type="ECO:0000313" key="12">
    <source>
        <dbReference type="EMBL" id="CAB4805959.1"/>
    </source>
</evidence>
<feature type="transmembrane region" description="Helical" evidence="7">
    <location>
        <begin position="83"/>
        <end position="104"/>
    </location>
</feature>
<dbReference type="EMBL" id="CAEZUF010000048">
    <property type="protein sequence ID" value="CAB4592115.1"/>
    <property type="molecule type" value="Genomic_DNA"/>
</dbReference>
<comment type="subcellular location">
    <subcellularLocation>
        <location evidence="1">Cell membrane</location>
        <topology evidence="1">Multi-pass membrane protein</topology>
    </subcellularLocation>
</comment>
<protein>
    <submittedName>
        <fullName evidence="10">Unannotated protein</fullName>
    </submittedName>
</protein>
<feature type="transmembrane region" description="Helical" evidence="7">
    <location>
        <begin position="246"/>
        <end position="269"/>
    </location>
</feature>
<evidence type="ECO:0000256" key="1">
    <source>
        <dbReference type="ARBA" id="ARBA00004651"/>
    </source>
</evidence>
<sequence>MKTRFVKFKEWLLLPGGFGIFTGMLMLGTMILLGIIIPNFGPYKPDEFIGDPFLPPSWQHPFGLDQLGRDVMTRTFSSVGIDLGVAFLGVSIPLAIGTVIGILLGLAKNKYVISLVGSLIDGINAFPLLIIAVAMLTFLGSGLRSVVVILAITNWARYARISRTRAVVVSKQNYIEAAKTLGFSKRRIVMKHIAPNVSSETVAYALSDFILVIVVVSGLSFLGLAAKPPMAEWGSMIADGRAYLAQSWWLVIFPGLALCWSAVSLSFVVEGISRRDRGV</sequence>
<name>A0A6J6MHJ7_9ZZZZ</name>
<dbReference type="PROSITE" id="PS50928">
    <property type="entry name" value="ABC_TM1"/>
    <property type="match status" value="1"/>
</dbReference>
<dbReference type="InterPro" id="IPR035906">
    <property type="entry name" value="MetI-like_sf"/>
</dbReference>
<keyword evidence="5 7" id="KW-1133">Transmembrane helix</keyword>
<keyword evidence="6 7" id="KW-0472">Membrane</keyword>
<gene>
    <name evidence="9" type="ORF">UFOPK1791_00624</name>
    <name evidence="10" type="ORF">UFOPK2312_00697</name>
    <name evidence="11" type="ORF">UFOPK2802_00536</name>
    <name evidence="12" type="ORF">UFOPK3083_00621</name>
    <name evidence="13" type="ORF">UFOPK3948_00652</name>
</gene>
<dbReference type="EMBL" id="CAEZYX010000040">
    <property type="protein sequence ID" value="CAB4740965.1"/>
    <property type="molecule type" value="Genomic_DNA"/>
</dbReference>
<dbReference type="GO" id="GO:0055085">
    <property type="term" value="P:transmembrane transport"/>
    <property type="evidence" value="ECO:0007669"/>
    <property type="project" value="InterPro"/>
</dbReference>
<dbReference type="InterPro" id="IPR000515">
    <property type="entry name" value="MetI-like"/>
</dbReference>
<feature type="transmembrane region" description="Helical" evidence="7">
    <location>
        <begin position="201"/>
        <end position="226"/>
    </location>
</feature>
<keyword evidence="4 7" id="KW-0812">Transmembrane</keyword>
<reference evidence="10" key="1">
    <citation type="submission" date="2020-05" db="EMBL/GenBank/DDBJ databases">
        <authorList>
            <person name="Chiriac C."/>
            <person name="Salcher M."/>
            <person name="Ghai R."/>
            <person name="Kavagutti S V."/>
        </authorList>
    </citation>
    <scope>NUCLEOTIDE SEQUENCE</scope>
</reference>
<evidence type="ECO:0000313" key="11">
    <source>
        <dbReference type="EMBL" id="CAB4740965.1"/>
    </source>
</evidence>
<evidence type="ECO:0000313" key="9">
    <source>
        <dbReference type="EMBL" id="CAB4592115.1"/>
    </source>
</evidence>
<evidence type="ECO:0000256" key="4">
    <source>
        <dbReference type="ARBA" id="ARBA00022692"/>
    </source>
</evidence>
<dbReference type="EMBL" id="CAFBOI010000065">
    <property type="protein sequence ID" value="CAB4979323.1"/>
    <property type="molecule type" value="Genomic_DNA"/>
</dbReference>
<keyword evidence="3" id="KW-1003">Cell membrane</keyword>
<dbReference type="EMBL" id="CAFAAT010000056">
    <property type="protein sequence ID" value="CAB4805959.1"/>
    <property type="molecule type" value="Genomic_DNA"/>
</dbReference>
<dbReference type="Gene3D" id="1.10.3720.10">
    <property type="entry name" value="MetI-like"/>
    <property type="match status" value="1"/>
</dbReference>
<dbReference type="PANTHER" id="PTHR43386">
    <property type="entry name" value="OLIGOPEPTIDE TRANSPORT SYSTEM PERMEASE PROTEIN APPC"/>
    <property type="match status" value="1"/>
</dbReference>
<feature type="transmembrane region" description="Helical" evidence="7">
    <location>
        <begin position="138"/>
        <end position="156"/>
    </location>
</feature>
<evidence type="ECO:0000256" key="7">
    <source>
        <dbReference type="SAM" id="Phobius"/>
    </source>
</evidence>
<evidence type="ECO:0000313" key="10">
    <source>
        <dbReference type="EMBL" id="CAB4673376.1"/>
    </source>
</evidence>
<accession>A0A6J6MHJ7</accession>
<evidence type="ECO:0000313" key="13">
    <source>
        <dbReference type="EMBL" id="CAB4979323.1"/>
    </source>
</evidence>
<evidence type="ECO:0000256" key="3">
    <source>
        <dbReference type="ARBA" id="ARBA00022475"/>
    </source>
</evidence>
<dbReference type="AlphaFoldDB" id="A0A6J6MHJ7"/>